<dbReference type="Pfam" id="PF04314">
    <property type="entry name" value="PCuAC"/>
    <property type="match status" value="1"/>
</dbReference>
<comment type="caution">
    <text evidence="1">The sequence shown here is derived from an EMBL/GenBank/DDBJ whole genome shotgun (WGS) entry which is preliminary data.</text>
</comment>
<reference evidence="1 2" key="1">
    <citation type="submission" date="2019-02" db="EMBL/GenBank/DDBJ databases">
        <title>Marinobacter halodurans sp. nov., a marine bacterium isolated from sea tidal flat.</title>
        <authorList>
            <person name="Yoo Y."/>
            <person name="Lee D.W."/>
            <person name="Kim B.S."/>
            <person name="Kim J.-J."/>
        </authorList>
    </citation>
    <scope>NUCLEOTIDE SEQUENCE [LARGE SCALE GENOMIC DNA]</scope>
    <source>
        <strain evidence="1 2">YJ-S3-2</strain>
    </source>
</reference>
<dbReference type="SUPFAM" id="SSF110087">
    <property type="entry name" value="DR1885-like metal-binding protein"/>
    <property type="match status" value="1"/>
</dbReference>
<dbReference type="PANTHER" id="PTHR36302:SF1">
    <property type="entry name" value="COPPER CHAPERONE PCU(A)C"/>
    <property type="match status" value="1"/>
</dbReference>
<organism evidence="1 2">
    <name type="scientific">Marinobacter halodurans</name>
    <dbReference type="NCBI Taxonomy" id="2528979"/>
    <lineage>
        <taxon>Bacteria</taxon>
        <taxon>Pseudomonadati</taxon>
        <taxon>Pseudomonadota</taxon>
        <taxon>Gammaproteobacteria</taxon>
        <taxon>Pseudomonadales</taxon>
        <taxon>Marinobacteraceae</taxon>
        <taxon>Marinobacter</taxon>
    </lineage>
</organism>
<dbReference type="InterPro" id="IPR007410">
    <property type="entry name" value="LpqE-like"/>
</dbReference>
<evidence type="ECO:0000313" key="1">
    <source>
        <dbReference type="EMBL" id="TBW53323.1"/>
    </source>
</evidence>
<dbReference type="Gene3D" id="2.60.40.1890">
    <property type="entry name" value="PCu(A)C copper chaperone"/>
    <property type="match status" value="1"/>
</dbReference>
<dbReference type="InterPro" id="IPR036182">
    <property type="entry name" value="PCuAC_sf"/>
</dbReference>
<keyword evidence="2" id="KW-1185">Reference proteome</keyword>
<protein>
    <submittedName>
        <fullName evidence="1">Copper chaperone PCu(A)C</fullName>
    </submittedName>
</protein>
<name>A0ABY1ZI67_9GAMM</name>
<dbReference type="InterPro" id="IPR058248">
    <property type="entry name" value="Lxx211020-like"/>
</dbReference>
<proteinExistence type="predicted"/>
<sequence length="160" mass="17547">MSFHHYCRLEESSVRNLVSSVVMGLSAFVLSAGLAFAEGKVDVSDARLRLLPGDVPAAGYFRLHNGTDEAIKLIGAHTGAYRKVMMHLSMEKDGMAEMHAVPEVDIAPGEDFEFAPSGYHLMFMKRSALLQYGDKVTVILKFADRKDVPVNFKVVSPAAM</sequence>
<gene>
    <name evidence="1" type="ORF">EZI54_15175</name>
</gene>
<accession>A0ABY1ZI67</accession>
<evidence type="ECO:0000313" key="2">
    <source>
        <dbReference type="Proteomes" id="UP000313645"/>
    </source>
</evidence>
<dbReference type="Proteomes" id="UP000313645">
    <property type="component" value="Unassembled WGS sequence"/>
</dbReference>
<dbReference type="EMBL" id="SJDL01000025">
    <property type="protein sequence ID" value="TBW53323.1"/>
    <property type="molecule type" value="Genomic_DNA"/>
</dbReference>
<dbReference type="PANTHER" id="PTHR36302">
    <property type="entry name" value="BLR7088 PROTEIN"/>
    <property type="match status" value="1"/>
</dbReference>